<keyword evidence="7" id="KW-0456">Lyase</keyword>
<dbReference type="PANTHER" id="PTHR32308">
    <property type="entry name" value="LYASE BETA SUBUNIT, PUTATIVE (AFU_ORTHOLOGUE AFUA_4G13030)-RELATED"/>
    <property type="match status" value="1"/>
</dbReference>
<keyword evidence="2 5" id="KW-0479">Metal-binding</keyword>
<dbReference type="PANTHER" id="PTHR32308:SF10">
    <property type="entry name" value="CITRATE LYASE SUBUNIT BETA"/>
    <property type="match status" value="1"/>
</dbReference>
<dbReference type="InterPro" id="IPR005000">
    <property type="entry name" value="Aldolase/citrate-lyase_domain"/>
</dbReference>
<name>A0A6J4IMJ9_9ACTN</name>
<dbReference type="GO" id="GO:0000287">
    <property type="term" value="F:magnesium ion binding"/>
    <property type="evidence" value="ECO:0007669"/>
    <property type="project" value="TreeGrafter"/>
</dbReference>
<organism evidence="7">
    <name type="scientific">uncultured Acidimicrobiales bacterium</name>
    <dbReference type="NCBI Taxonomy" id="310071"/>
    <lineage>
        <taxon>Bacteria</taxon>
        <taxon>Bacillati</taxon>
        <taxon>Actinomycetota</taxon>
        <taxon>Acidimicrobiia</taxon>
        <taxon>Acidimicrobiales</taxon>
        <taxon>environmental samples</taxon>
    </lineage>
</organism>
<evidence type="ECO:0000256" key="3">
    <source>
        <dbReference type="ARBA" id="ARBA00022842"/>
    </source>
</evidence>
<dbReference type="InterPro" id="IPR011206">
    <property type="entry name" value="Citrate_lyase_beta/mcl1/mcl2"/>
</dbReference>
<evidence type="ECO:0000256" key="1">
    <source>
        <dbReference type="ARBA" id="ARBA00001946"/>
    </source>
</evidence>
<reference evidence="7" key="1">
    <citation type="submission" date="2020-02" db="EMBL/GenBank/DDBJ databases">
        <authorList>
            <person name="Meier V. D."/>
        </authorList>
    </citation>
    <scope>NUCLEOTIDE SEQUENCE</scope>
    <source>
        <strain evidence="7">AVDCRST_MAG50</strain>
    </source>
</reference>
<dbReference type="FunFam" id="3.20.20.60:FF:000013">
    <property type="entry name" value="Citrate lyase beta subunit"/>
    <property type="match status" value="1"/>
</dbReference>
<dbReference type="GO" id="GO:0006107">
    <property type="term" value="P:oxaloacetate metabolic process"/>
    <property type="evidence" value="ECO:0007669"/>
    <property type="project" value="TreeGrafter"/>
</dbReference>
<evidence type="ECO:0000256" key="2">
    <source>
        <dbReference type="ARBA" id="ARBA00022723"/>
    </source>
</evidence>
<accession>A0A6J4IMJ9</accession>
<feature type="binding site" evidence="5">
    <location>
        <position position="138"/>
    </location>
    <ligand>
        <name>Mg(2+)</name>
        <dbReference type="ChEBI" id="CHEBI:18420"/>
    </ligand>
</feature>
<proteinExistence type="predicted"/>
<gene>
    <name evidence="7" type="ORF">AVDCRST_MAG50-2622</name>
</gene>
<evidence type="ECO:0000256" key="5">
    <source>
        <dbReference type="PIRSR" id="PIRSR015582-2"/>
    </source>
</evidence>
<dbReference type="AlphaFoldDB" id="A0A6J4IMJ9"/>
<dbReference type="InterPro" id="IPR015813">
    <property type="entry name" value="Pyrv/PenolPyrv_kinase-like_dom"/>
</dbReference>
<dbReference type="GO" id="GO:0016829">
    <property type="term" value="F:lyase activity"/>
    <property type="evidence" value="ECO:0007669"/>
    <property type="project" value="UniProtKB-KW"/>
</dbReference>
<dbReference type="Gene3D" id="3.20.20.60">
    <property type="entry name" value="Phosphoenolpyruvate-binding domains"/>
    <property type="match status" value="1"/>
</dbReference>
<evidence type="ECO:0000313" key="7">
    <source>
        <dbReference type="EMBL" id="CAA9255927.1"/>
    </source>
</evidence>
<dbReference type="InterPro" id="IPR040442">
    <property type="entry name" value="Pyrv_kinase-like_dom_sf"/>
</dbReference>
<dbReference type="SUPFAM" id="SSF51621">
    <property type="entry name" value="Phosphoenolpyruvate/pyruvate domain"/>
    <property type="match status" value="1"/>
</dbReference>
<feature type="binding site" evidence="4">
    <location>
        <position position="138"/>
    </location>
    <ligand>
        <name>substrate</name>
    </ligand>
</feature>
<comment type="cofactor">
    <cofactor evidence="1">
        <name>Mg(2+)</name>
        <dbReference type="ChEBI" id="CHEBI:18420"/>
    </cofactor>
</comment>
<dbReference type="Pfam" id="PF03328">
    <property type="entry name" value="HpcH_HpaI"/>
    <property type="match status" value="1"/>
</dbReference>
<dbReference type="PIRSF" id="PIRSF015582">
    <property type="entry name" value="Cit_lyase_B"/>
    <property type="match status" value="1"/>
</dbReference>
<sequence length="316" mass="34811">MSARTRDLPRRSCLSVPGSSERFLQKGPSVPADMTFLDLEDSVAPLEKEAARAKVVDAIKNLDWGDRTLCVRVNAWDTEWTVFDIIEVVGNAGERLDEIMLPKVQSAAEVVAMDMLLTQVEKKAGLPQGHIGIEAQIETARGLINVEEICAASSRLETIIFGPADFAASMEMPVLTGGVQIPDYPGDHFHYVFNKILMAGRANGLQVIDGPYLYVRDPEGFRDYCKRTRTLGYDGKWALHPDQVTILNEVFSPTQEQFDKAHAILEAYEKATTEGGAGERKGAVMFGEEMIDEASRKMANKFVTRGTRAGLQRSAG</sequence>
<feature type="binding site" evidence="5">
    <location>
        <position position="165"/>
    </location>
    <ligand>
        <name>Mg(2+)</name>
        <dbReference type="ChEBI" id="CHEBI:18420"/>
    </ligand>
</feature>
<keyword evidence="3 5" id="KW-0460">Magnesium</keyword>
<feature type="domain" description="HpcH/HpaI aldolase/citrate lyase" evidence="6">
    <location>
        <begin position="11"/>
        <end position="241"/>
    </location>
</feature>
<dbReference type="EMBL" id="CADCTF010000118">
    <property type="protein sequence ID" value="CAA9255927.1"/>
    <property type="molecule type" value="Genomic_DNA"/>
</dbReference>
<dbReference type="EC" id="4.1.3.-" evidence="7"/>
<feature type="binding site" evidence="4">
    <location>
        <position position="72"/>
    </location>
    <ligand>
        <name>substrate</name>
    </ligand>
</feature>
<protein>
    <submittedName>
        <fullName evidence="7">L-malyl-CoA/beta-methylmalyl-CoA lyase, actinobacterial type</fullName>
        <ecNumber evidence="7">4.1.3.-</ecNumber>
    </submittedName>
</protein>
<evidence type="ECO:0000259" key="6">
    <source>
        <dbReference type="Pfam" id="PF03328"/>
    </source>
</evidence>
<evidence type="ECO:0000256" key="4">
    <source>
        <dbReference type="PIRSR" id="PIRSR015582-1"/>
    </source>
</evidence>